<evidence type="ECO:0000313" key="2">
    <source>
        <dbReference type="Proteomes" id="UP000248924"/>
    </source>
</evidence>
<proteinExistence type="predicted"/>
<reference evidence="1 2" key="1">
    <citation type="submission" date="2018-01" db="EMBL/GenBank/DDBJ databases">
        <title>Draft genome sequence of Jishengella sp. NA12.</title>
        <authorList>
            <person name="Sahin N."/>
            <person name="Ay H."/>
            <person name="Saygin H."/>
        </authorList>
    </citation>
    <scope>NUCLEOTIDE SEQUENCE [LARGE SCALE GENOMIC DNA]</scope>
    <source>
        <strain evidence="1 2">NA12</strain>
    </source>
</reference>
<organism evidence="1 2">
    <name type="scientific">Micromonospora craterilacus</name>
    <dbReference type="NCBI Taxonomy" id="1655439"/>
    <lineage>
        <taxon>Bacteria</taxon>
        <taxon>Bacillati</taxon>
        <taxon>Actinomycetota</taxon>
        <taxon>Actinomycetes</taxon>
        <taxon>Micromonosporales</taxon>
        <taxon>Micromonosporaceae</taxon>
        <taxon>Micromonospora</taxon>
    </lineage>
</organism>
<evidence type="ECO:0000313" key="1">
    <source>
        <dbReference type="EMBL" id="PZG16213.1"/>
    </source>
</evidence>
<dbReference type="Proteomes" id="UP000248924">
    <property type="component" value="Unassembled WGS sequence"/>
</dbReference>
<accession>A0A2W2E0K0</accession>
<name>A0A2W2E0K0_9ACTN</name>
<protein>
    <submittedName>
        <fullName evidence="1">Uncharacterized protein</fullName>
    </submittedName>
</protein>
<feature type="non-terminal residue" evidence="1">
    <location>
        <position position="109"/>
    </location>
</feature>
<sequence length="109" mass="11343">MQPDGPYRYTHLLGGSPVGKAWAAVDGQGRFVTVAVLDATVAAAPGWREAFAEIADHLAQAGGMPFTYADFSAAAPWVAYPAEAGRGAERLFQALGVEYTPTPPAAPPI</sequence>
<dbReference type="EMBL" id="POTY01000109">
    <property type="protein sequence ID" value="PZG16213.1"/>
    <property type="molecule type" value="Genomic_DNA"/>
</dbReference>
<comment type="caution">
    <text evidence="1">The sequence shown here is derived from an EMBL/GenBank/DDBJ whole genome shotgun (WGS) entry which is preliminary data.</text>
</comment>
<dbReference type="AlphaFoldDB" id="A0A2W2E0K0"/>
<gene>
    <name evidence="1" type="ORF">C1I95_18060</name>
</gene>
<keyword evidence="2" id="KW-1185">Reference proteome</keyword>